<evidence type="ECO:0000256" key="1">
    <source>
        <dbReference type="SAM" id="MobiDB-lite"/>
    </source>
</evidence>
<dbReference type="AlphaFoldDB" id="A0A2S4W940"/>
<evidence type="ECO:0000313" key="2">
    <source>
        <dbReference type="EMBL" id="POW18285.1"/>
    </source>
</evidence>
<feature type="region of interest" description="Disordered" evidence="1">
    <location>
        <begin position="132"/>
        <end position="152"/>
    </location>
</feature>
<comment type="caution">
    <text evidence="2">The sequence shown here is derived from an EMBL/GenBank/DDBJ whole genome shotgun (WGS) entry which is preliminary data.</text>
</comment>
<dbReference type="VEuPathDB" id="FungiDB:PSHT_06008"/>
<evidence type="ECO:0000313" key="3">
    <source>
        <dbReference type="Proteomes" id="UP000238274"/>
    </source>
</evidence>
<feature type="region of interest" description="Disordered" evidence="1">
    <location>
        <begin position="34"/>
        <end position="60"/>
    </location>
</feature>
<accession>A0A2S4W940</accession>
<keyword evidence="3" id="KW-1185">Reference proteome</keyword>
<sequence length="152" mass="15795">MVSYLLLECGPKTQKRKICAMRQPYENKRTACFSTSDNSHAETDDQQQLRSSSSTTATQLSLSKRITSHIGVHHLGHTYVDHNTSATTWTRPPWSGKAQSLSTLPAASETAVAPASSSPSNAVAADAASTAAVESGSGGGTSMIQGGSITAG</sequence>
<feature type="compositionally biased region" description="Low complexity" evidence="1">
    <location>
        <begin position="46"/>
        <end position="60"/>
    </location>
</feature>
<organism evidence="2 3">
    <name type="scientific">Puccinia striiformis</name>
    <dbReference type="NCBI Taxonomy" id="27350"/>
    <lineage>
        <taxon>Eukaryota</taxon>
        <taxon>Fungi</taxon>
        <taxon>Dikarya</taxon>
        <taxon>Basidiomycota</taxon>
        <taxon>Pucciniomycotina</taxon>
        <taxon>Pucciniomycetes</taxon>
        <taxon>Pucciniales</taxon>
        <taxon>Pucciniaceae</taxon>
        <taxon>Puccinia</taxon>
    </lineage>
</organism>
<feature type="region of interest" description="Disordered" evidence="1">
    <location>
        <begin position="86"/>
        <end position="105"/>
    </location>
</feature>
<gene>
    <name evidence="2" type="ORF">PSHT_06008</name>
</gene>
<feature type="compositionally biased region" description="Low complexity" evidence="1">
    <location>
        <begin position="142"/>
        <end position="152"/>
    </location>
</feature>
<name>A0A2S4W940_9BASI</name>
<reference evidence="3" key="3">
    <citation type="journal article" date="2018" name="Mol. Plant Microbe Interact.">
        <title>Genome sequence resources for the wheat stripe rust pathogen (Puccinia striiformis f. sp. tritici) and the barley stripe rust pathogen (Puccinia striiformis f. sp. hordei).</title>
        <authorList>
            <person name="Xia C."/>
            <person name="Wang M."/>
            <person name="Yin C."/>
            <person name="Cornejo O.E."/>
            <person name="Hulbert S.H."/>
            <person name="Chen X."/>
        </authorList>
    </citation>
    <scope>NUCLEOTIDE SEQUENCE [LARGE SCALE GENOMIC DNA]</scope>
    <source>
        <strain evidence="3">93TX-2</strain>
    </source>
</reference>
<protein>
    <submittedName>
        <fullName evidence="2">Uncharacterized protein</fullName>
    </submittedName>
</protein>
<dbReference type="EMBL" id="PKSM01000068">
    <property type="protein sequence ID" value="POW18285.1"/>
    <property type="molecule type" value="Genomic_DNA"/>
</dbReference>
<proteinExistence type="predicted"/>
<reference evidence="2 3" key="1">
    <citation type="submission" date="2017-12" db="EMBL/GenBank/DDBJ databases">
        <title>Gene loss provides genomic basis for host adaptation in cereal stripe rust fungi.</title>
        <authorList>
            <person name="Xia C."/>
        </authorList>
    </citation>
    <scope>NUCLEOTIDE SEQUENCE [LARGE SCALE GENOMIC DNA]</scope>
    <source>
        <strain evidence="2 3">93TX-2</strain>
    </source>
</reference>
<reference evidence="3" key="2">
    <citation type="journal article" date="2018" name="BMC Genomics">
        <title>Genomic insights into host adaptation between the wheat stripe rust pathogen (Puccinia striiformis f. sp. tritici) and the barley stripe rust pathogen (Puccinia striiformis f. sp. hordei).</title>
        <authorList>
            <person name="Xia C."/>
            <person name="Wang M."/>
            <person name="Yin C."/>
            <person name="Cornejo O.E."/>
            <person name="Hulbert S.H."/>
            <person name="Chen X."/>
        </authorList>
    </citation>
    <scope>NUCLEOTIDE SEQUENCE [LARGE SCALE GENOMIC DNA]</scope>
    <source>
        <strain evidence="3">93TX-2</strain>
    </source>
</reference>
<dbReference type="VEuPathDB" id="FungiDB:PSTT_00422"/>
<dbReference type="Proteomes" id="UP000238274">
    <property type="component" value="Unassembled WGS sequence"/>
</dbReference>